<reference evidence="1" key="1">
    <citation type="journal article" date="2014" name="Front. Microbiol.">
        <title>High frequency of phylogenetically diverse reductive dehalogenase-homologous genes in deep subseafloor sedimentary metagenomes.</title>
        <authorList>
            <person name="Kawai M."/>
            <person name="Futagami T."/>
            <person name="Toyoda A."/>
            <person name="Takaki Y."/>
            <person name="Nishi S."/>
            <person name="Hori S."/>
            <person name="Arai W."/>
            <person name="Tsubouchi T."/>
            <person name="Morono Y."/>
            <person name="Uchiyama I."/>
            <person name="Ito T."/>
            <person name="Fujiyama A."/>
            <person name="Inagaki F."/>
            <person name="Takami H."/>
        </authorList>
    </citation>
    <scope>NUCLEOTIDE SEQUENCE</scope>
    <source>
        <strain evidence="1">Expedition CK06-06</strain>
    </source>
</reference>
<dbReference type="EMBL" id="BARS01059046">
    <property type="protein sequence ID" value="GAG42559.1"/>
    <property type="molecule type" value="Genomic_DNA"/>
</dbReference>
<protein>
    <submittedName>
        <fullName evidence="1">Uncharacterized protein</fullName>
    </submittedName>
</protein>
<dbReference type="InterPro" id="IPR017850">
    <property type="entry name" value="Alkaline_phosphatase_core_sf"/>
</dbReference>
<name>X0XHA6_9ZZZZ</name>
<dbReference type="SUPFAM" id="SSF53649">
    <property type="entry name" value="Alkaline phosphatase-like"/>
    <property type="match status" value="1"/>
</dbReference>
<sequence length="69" mass="7760">VEILPALERKAVHFIESRGRQRPGRPFFLYMPLTAPHTPIAPAPEFRGKSRAGAYGDFVYQVDHVLGQV</sequence>
<accession>X0XHA6</accession>
<organism evidence="1">
    <name type="scientific">marine sediment metagenome</name>
    <dbReference type="NCBI Taxonomy" id="412755"/>
    <lineage>
        <taxon>unclassified sequences</taxon>
        <taxon>metagenomes</taxon>
        <taxon>ecological metagenomes</taxon>
    </lineage>
</organism>
<feature type="non-terminal residue" evidence="1">
    <location>
        <position position="69"/>
    </location>
</feature>
<feature type="non-terminal residue" evidence="1">
    <location>
        <position position="1"/>
    </location>
</feature>
<evidence type="ECO:0000313" key="1">
    <source>
        <dbReference type="EMBL" id="GAG42559.1"/>
    </source>
</evidence>
<gene>
    <name evidence="1" type="ORF">S01H1_85762</name>
</gene>
<proteinExistence type="predicted"/>
<dbReference type="Gene3D" id="3.40.720.10">
    <property type="entry name" value="Alkaline Phosphatase, subunit A"/>
    <property type="match status" value="1"/>
</dbReference>
<comment type="caution">
    <text evidence="1">The sequence shown here is derived from an EMBL/GenBank/DDBJ whole genome shotgun (WGS) entry which is preliminary data.</text>
</comment>
<dbReference type="AlphaFoldDB" id="X0XHA6"/>